<dbReference type="RefSeq" id="WP_069034363.1">
    <property type="nucleotide sequence ID" value="NZ_MDKC01000032.1"/>
</dbReference>
<keyword evidence="2" id="KW-0346">Stress response</keyword>
<proteinExistence type="predicted"/>
<dbReference type="SUPFAM" id="SSF46565">
    <property type="entry name" value="Chaperone J-domain"/>
    <property type="match status" value="1"/>
</dbReference>
<name>A0ABX2ZR65_9BACI</name>
<gene>
    <name evidence="3" type="ORF">BED47_07985</name>
</gene>
<evidence type="ECO:0000313" key="4">
    <source>
        <dbReference type="Proteomes" id="UP000094580"/>
    </source>
</evidence>
<dbReference type="InterPro" id="IPR036869">
    <property type="entry name" value="J_dom_sf"/>
</dbReference>
<comment type="caution">
    <text evidence="3">The sequence shown here is derived from an EMBL/GenBank/DDBJ whole genome shotgun (WGS) entry which is preliminary data.</text>
</comment>
<evidence type="ECO:0000256" key="2">
    <source>
        <dbReference type="ARBA" id="ARBA00023016"/>
    </source>
</evidence>
<dbReference type="EMBL" id="MDKC01000032">
    <property type="protein sequence ID" value="ODG90969.1"/>
    <property type="molecule type" value="Genomic_DNA"/>
</dbReference>
<evidence type="ECO:0008006" key="5">
    <source>
        <dbReference type="Google" id="ProtNLM"/>
    </source>
</evidence>
<keyword evidence="4" id="KW-1185">Reference proteome</keyword>
<keyword evidence="1" id="KW-0235">DNA replication</keyword>
<dbReference type="Proteomes" id="UP000094580">
    <property type="component" value="Unassembled WGS sequence"/>
</dbReference>
<evidence type="ECO:0000256" key="1">
    <source>
        <dbReference type="ARBA" id="ARBA00022705"/>
    </source>
</evidence>
<evidence type="ECO:0000313" key="3">
    <source>
        <dbReference type="EMBL" id="ODG90969.1"/>
    </source>
</evidence>
<organism evidence="3 4">
    <name type="scientific">Gottfriedia luciferensis</name>
    <dbReference type="NCBI Taxonomy" id="178774"/>
    <lineage>
        <taxon>Bacteria</taxon>
        <taxon>Bacillati</taxon>
        <taxon>Bacillota</taxon>
        <taxon>Bacilli</taxon>
        <taxon>Bacillales</taxon>
        <taxon>Bacillaceae</taxon>
        <taxon>Gottfriedia</taxon>
    </lineage>
</organism>
<sequence length="203" mass="24581">MRNKTKYVYLTHKVQIESTEKLEKLSQLTGKTSAELIEKMIEEMYDLHINSKENEGNLSEVLSDEILFEEITDQEIRDAELRWRNSKQGIKDFSQRMEDWKKEEKRKNAEKAKEYKKKIVDWARVWEEYLRNYSTSIKKNKKHNFKYFNPNDNAEVWKKQMREYTKLWHPDYAPDHGNPQKFGEMKAEYDILKGKIPTEEYSL</sequence>
<accession>A0ABX2ZR65</accession>
<reference evidence="3 4" key="1">
    <citation type="submission" date="2016-07" db="EMBL/GenBank/DDBJ databases">
        <authorList>
            <person name="Townsley L."/>
            <person name="Shank E.A."/>
        </authorList>
    </citation>
    <scope>NUCLEOTIDE SEQUENCE [LARGE SCALE GENOMIC DNA]</scope>
    <source>
        <strain evidence="3 4">CH01</strain>
    </source>
</reference>
<protein>
    <recommendedName>
        <fullName evidence="5">J domain-containing protein</fullName>
    </recommendedName>
</protein>